<proteinExistence type="predicted"/>
<dbReference type="Proteomes" id="UP000183832">
    <property type="component" value="Unassembled WGS sequence"/>
</dbReference>
<reference evidence="1 2" key="1">
    <citation type="submission" date="2015-04" db="EMBL/GenBank/DDBJ databases">
        <authorList>
            <person name="Syromyatnikov M.Y."/>
            <person name="Popov V.N."/>
        </authorList>
    </citation>
    <scope>NUCLEOTIDE SEQUENCE [LARGE SCALE GENOMIC DNA]</scope>
</reference>
<accession>A0A1J1HIH1</accession>
<keyword evidence="2" id="KW-1185">Reference proteome</keyword>
<evidence type="ECO:0000313" key="1">
    <source>
        <dbReference type="EMBL" id="CRK87354.1"/>
    </source>
</evidence>
<name>A0A1J1HIH1_9DIPT</name>
<gene>
    <name evidence="1" type="ORF">CLUMA_CG001156</name>
</gene>
<dbReference type="EMBL" id="CVRI01000004">
    <property type="protein sequence ID" value="CRK87354.1"/>
    <property type="molecule type" value="Genomic_DNA"/>
</dbReference>
<sequence length="97" mass="11165">MEERGHGCAFRTLTIENISSIAVLKTNLLIRKSFHDLLMLFPMNRNSCLCIDIVRNLFRISRNVHAKREHLVMEMIANNGTRGSEHNSGIHFQIQCT</sequence>
<dbReference type="AlphaFoldDB" id="A0A1J1HIH1"/>
<evidence type="ECO:0000313" key="2">
    <source>
        <dbReference type="Proteomes" id="UP000183832"/>
    </source>
</evidence>
<organism evidence="1 2">
    <name type="scientific">Clunio marinus</name>
    <dbReference type="NCBI Taxonomy" id="568069"/>
    <lineage>
        <taxon>Eukaryota</taxon>
        <taxon>Metazoa</taxon>
        <taxon>Ecdysozoa</taxon>
        <taxon>Arthropoda</taxon>
        <taxon>Hexapoda</taxon>
        <taxon>Insecta</taxon>
        <taxon>Pterygota</taxon>
        <taxon>Neoptera</taxon>
        <taxon>Endopterygota</taxon>
        <taxon>Diptera</taxon>
        <taxon>Nematocera</taxon>
        <taxon>Chironomoidea</taxon>
        <taxon>Chironomidae</taxon>
        <taxon>Clunio</taxon>
    </lineage>
</organism>
<protein>
    <submittedName>
        <fullName evidence="1">CLUMA_CG001156, isoform A</fullName>
    </submittedName>
</protein>